<protein>
    <submittedName>
        <fullName evidence="4">SCP extracellular domain containing protein</fullName>
    </submittedName>
</protein>
<dbReference type="CDD" id="cd05380">
    <property type="entry name" value="CAP_euk"/>
    <property type="match status" value="1"/>
</dbReference>
<evidence type="ECO:0000256" key="1">
    <source>
        <dbReference type="SAM" id="SignalP"/>
    </source>
</evidence>
<evidence type="ECO:0000313" key="4">
    <source>
        <dbReference type="WBParaSite" id="HCON_00152100-00001"/>
    </source>
</evidence>
<keyword evidence="1" id="KW-0732">Signal</keyword>
<dbReference type="Gene3D" id="3.40.33.10">
    <property type="entry name" value="CAP"/>
    <property type="match status" value="1"/>
</dbReference>
<proteinExistence type="predicted"/>
<dbReference type="InterPro" id="IPR014044">
    <property type="entry name" value="CAP_dom"/>
</dbReference>
<organism evidence="3 4">
    <name type="scientific">Haemonchus contortus</name>
    <name type="common">Barber pole worm</name>
    <dbReference type="NCBI Taxonomy" id="6289"/>
    <lineage>
        <taxon>Eukaryota</taxon>
        <taxon>Metazoa</taxon>
        <taxon>Ecdysozoa</taxon>
        <taxon>Nematoda</taxon>
        <taxon>Chromadorea</taxon>
        <taxon>Rhabditida</taxon>
        <taxon>Rhabditina</taxon>
        <taxon>Rhabditomorpha</taxon>
        <taxon>Strongyloidea</taxon>
        <taxon>Trichostrongylidae</taxon>
        <taxon>Haemonchus</taxon>
    </lineage>
</organism>
<dbReference type="SMART" id="SM00198">
    <property type="entry name" value="SCP"/>
    <property type="match status" value="1"/>
</dbReference>
<evidence type="ECO:0000313" key="3">
    <source>
        <dbReference type="Proteomes" id="UP000025227"/>
    </source>
</evidence>
<dbReference type="AlphaFoldDB" id="A0A7I4YWL6"/>
<keyword evidence="3" id="KW-1185">Reference proteome</keyword>
<dbReference type="OrthoDB" id="5874910at2759"/>
<dbReference type="PRINTS" id="PR00837">
    <property type="entry name" value="V5TPXLIKE"/>
</dbReference>
<dbReference type="InterPro" id="IPR018244">
    <property type="entry name" value="Allrgn_V5/Tpx1_CS"/>
</dbReference>
<evidence type="ECO:0000259" key="2">
    <source>
        <dbReference type="SMART" id="SM00198"/>
    </source>
</evidence>
<dbReference type="InterPro" id="IPR001283">
    <property type="entry name" value="CRISP-related"/>
</dbReference>
<feature type="chain" id="PRO_5029664782" evidence="1">
    <location>
        <begin position="26"/>
        <end position="227"/>
    </location>
</feature>
<dbReference type="GO" id="GO:0005576">
    <property type="term" value="C:extracellular region"/>
    <property type="evidence" value="ECO:0007669"/>
    <property type="project" value="InterPro"/>
</dbReference>
<dbReference type="PANTHER" id="PTHR10334">
    <property type="entry name" value="CYSTEINE-RICH SECRETORY PROTEIN-RELATED"/>
    <property type="match status" value="1"/>
</dbReference>
<sequence>SHSLQNMLGIATVTFLALLTTSGWASLCPDKDGMSDEVRKAFVDKHNEYRTLVARGQAKNKLGGNAPPAARMLKMSYDCAIEENMMDYAKECKFAHNSYKDRNYWGQNLYMTSARHINKTRAAENSVSAWFSELEHKGVPKENRRTMEVFNHGVGHYSQVVWQWSKKVGCAVVWCKDMTLVGCEYARAGNYLGSLIYEIGEPCKEDKDCNCDKCKCSREEALCIPPQ</sequence>
<dbReference type="InterPro" id="IPR002413">
    <property type="entry name" value="V5_allergen-like"/>
</dbReference>
<reference evidence="4" key="1">
    <citation type="submission" date="2020-12" db="UniProtKB">
        <authorList>
            <consortium name="WormBaseParasite"/>
        </authorList>
    </citation>
    <scope>IDENTIFICATION</scope>
    <source>
        <strain evidence="4">MHco3</strain>
    </source>
</reference>
<dbReference type="Pfam" id="PF00188">
    <property type="entry name" value="CAP"/>
    <property type="match status" value="1"/>
</dbReference>
<dbReference type="SUPFAM" id="SSF55797">
    <property type="entry name" value="PR-1-like"/>
    <property type="match status" value="1"/>
</dbReference>
<dbReference type="InterPro" id="IPR035940">
    <property type="entry name" value="CAP_sf"/>
</dbReference>
<accession>A0A7I4YWL6</accession>
<feature type="domain" description="SCP" evidence="2">
    <location>
        <begin position="37"/>
        <end position="193"/>
    </location>
</feature>
<name>A0A7I4YWL6_HAECO</name>
<dbReference type="Proteomes" id="UP000025227">
    <property type="component" value="Unplaced"/>
</dbReference>
<feature type="signal peptide" evidence="1">
    <location>
        <begin position="1"/>
        <end position="25"/>
    </location>
</feature>
<dbReference type="PROSITE" id="PS01009">
    <property type="entry name" value="CRISP_1"/>
    <property type="match status" value="1"/>
</dbReference>
<dbReference type="WBParaSite" id="HCON_00152100-00001">
    <property type="protein sequence ID" value="HCON_00152100-00001"/>
    <property type="gene ID" value="HCON_00152100"/>
</dbReference>
<dbReference type="PRINTS" id="PR00838">
    <property type="entry name" value="V5ALLERGEN"/>
</dbReference>